<feature type="coiled-coil region" evidence="1">
    <location>
        <begin position="101"/>
        <end position="166"/>
    </location>
</feature>
<dbReference type="EMBL" id="JAWDJX010000013">
    <property type="protein sequence ID" value="KAK3054120.1"/>
    <property type="molecule type" value="Genomic_DNA"/>
</dbReference>
<feature type="compositionally biased region" description="Basic and acidic residues" evidence="2">
    <location>
        <begin position="733"/>
        <end position="746"/>
    </location>
</feature>
<feature type="region of interest" description="Disordered" evidence="2">
    <location>
        <begin position="656"/>
        <end position="678"/>
    </location>
</feature>
<sequence>MDLNLSGTHRVGRETTPDILPASQYLQDKLLERRSRNTRPKRARQSDFGPRSGRDDDIFLAEAEESKRAGSRAFDSSPMVAGLRRESVVGGSDVRNRAPGAKDLNQQMDRLTKQNFALKLELDHRREHTTKLQEQMESMQMRVERAEQLEQEHTELLRINSQLVEELERRDKAVEEAMDIICDLEEKVSDLEERHSTTRPSTANADSGYAGTETQEQVPPSSPPEPVRQPKTPHVAHRQPPPAASAAATKLLGAVNGQTPARPRREPHILSQKKPSTHALRSVYLETTQALHPVQSFNSLLTKRESRLEDDEPTLDSPRLSVLSESSFPSLYSPKGQTSPDKYAWEGDADDMTVSPYGPSAHLRQDSIKRVSQWIEDGVEVDETPSKSNRISPPISQFTDADLGPLSPTKRSVVDTAHYPSLAKTLSKGSDATTQSSDSVQNGVSYIKPYPIRTDKKKAQLTTLAGPMFGEPLLPPAPDSNSTRMLRASRSSIANEDRSLLDTTPVAVRGYEALEPNLRTAPRQFRSSVELHSAYESFVQRQNDEAYESIEEDEDAQSDTVRDLSHGYDGYDDFPDGSSLIGGTPSRFFKQATSPVHLVMARTTDPAMPASERLVPRRRQSSSEAATSARKPSMTRAETSPNVIATYALNGTAERLSSNGSVASPRSQHSGSSNQTIVQSIEQSRAISPDYARTRSNLSHSVTSPSRSRASPSPARTFGQRTHAIFRRMSSTQRDEPRYSEQREKSPLPTLTSTPSSAYINDLPKEARRPGTSQSGDINRATQATPRPASSKDGSRPSMPGRNKTAPMSPCRPSSASEKERHNFFTRRNSIKGSVEAAPPMPLTPVVQDGSAGGQRGGLQRRRGSIREAVGSAARRPWR</sequence>
<feature type="compositionally biased region" description="Polar residues" evidence="2">
    <location>
        <begin position="694"/>
        <end position="703"/>
    </location>
</feature>
<feature type="region of interest" description="Disordered" evidence="2">
    <location>
        <begin position="545"/>
        <end position="567"/>
    </location>
</feature>
<feature type="region of interest" description="Disordered" evidence="2">
    <location>
        <begin position="602"/>
        <end position="642"/>
    </location>
</feature>
<feature type="compositionally biased region" description="Polar residues" evidence="2">
    <location>
        <begin position="323"/>
        <end position="340"/>
    </location>
</feature>
<evidence type="ECO:0000313" key="4">
    <source>
        <dbReference type="Proteomes" id="UP001271007"/>
    </source>
</evidence>
<keyword evidence="4" id="KW-1185">Reference proteome</keyword>
<feature type="region of interest" description="Disordered" evidence="2">
    <location>
        <begin position="694"/>
        <end position="879"/>
    </location>
</feature>
<feature type="compositionally biased region" description="Polar residues" evidence="2">
    <location>
        <begin position="771"/>
        <end position="785"/>
    </location>
</feature>
<gene>
    <name evidence="3" type="ORF">LTR09_004898</name>
</gene>
<evidence type="ECO:0000313" key="3">
    <source>
        <dbReference type="EMBL" id="KAK3054120.1"/>
    </source>
</evidence>
<organism evidence="3 4">
    <name type="scientific">Extremus antarcticus</name>
    <dbReference type="NCBI Taxonomy" id="702011"/>
    <lineage>
        <taxon>Eukaryota</taxon>
        <taxon>Fungi</taxon>
        <taxon>Dikarya</taxon>
        <taxon>Ascomycota</taxon>
        <taxon>Pezizomycotina</taxon>
        <taxon>Dothideomycetes</taxon>
        <taxon>Dothideomycetidae</taxon>
        <taxon>Mycosphaerellales</taxon>
        <taxon>Extremaceae</taxon>
        <taxon>Extremus</taxon>
    </lineage>
</organism>
<feature type="compositionally biased region" description="Low complexity" evidence="2">
    <location>
        <begin position="704"/>
        <end position="716"/>
    </location>
</feature>
<protein>
    <recommendedName>
        <fullName evidence="5">Centrosomin N-terminal motif 1 domain-containing protein</fullName>
    </recommendedName>
</protein>
<comment type="caution">
    <text evidence="3">The sequence shown here is derived from an EMBL/GenBank/DDBJ whole genome shotgun (WGS) entry which is preliminary data.</text>
</comment>
<feature type="region of interest" description="Disordered" evidence="2">
    <location>
        <begin position="381"/>
        <end position="407"/>
    </location>
</feature>
<accession>A0AAJ0DPH5</accession>
<feature type="region of interest" description="Disordered" evidence="2">
    <location>
        <begin position="191"/>
        <end position="249"/>
    </location>
</feature>
<evidence type="ECO:0000256" key="1">
    <source>
        <dbReference type="SAM" id="Coils"/>
    </source>
</evidence>
<evidence type="ECO:0008006" key="5">
    <source>
        <dbReference type="Google" id="ProtNLM"/>
    </source>
</evidence>
<feature type="compositionally biased region" description="Low complexity" evidence="2">
    <location>
        <begin position="747"/>
        <end position="757"/>
    </location>
</feature>
<feature type="region of interest" description="Disordered" evidence="2">
    <location>
        <begin position="1"/>
        <end position="78"/>
    </location>
</feature>
<proteinExistence type="predicted"/>
<keyword evidence="1" id="KW-0175">Coiled coil</keyword>
<feature type="compositionally biased region" description="Acidic residues" evidence="2">
    <location>
        <begin position="545"/>
        <end position="557"/>
    </location>
</feature>
<evidence type="ECO:0000256" key="2">
    <source>
        <dbReference type="SAM" id="MobiDB-lite"/>
    </source>
</evidence>
<feature type="region of interest" description="Disordered" evidence="2">
    <location>
        <begin position="305"/>
        <end position="347"/>
    </location>
</feature>
<dbReference type="Proteomes" id="UP001271007">
    <property type="component" value="Unassembled WGS sequence"/>
</dbReference>
<reference evidence="3" key="1">
    <citation type="submission" date="2023-04" db="EMBL/GenBank/DDBJ databases">
        <title>Black Yeasts Isolated from many extreme environments.</title>
        <authorList>
            <person name="Coleine C."/>
            <person name="Stajich J.E."/>
            <person name="Selbmann L."/>
        </authorList>
    </citation>
    <scope>NUCLEOTIDE SEQUENCE</scope>
    <source>
        <strain evidence="3">CCFEE 5312</strain>
    </source>
</reference>
<name>A0AAJ0DPH5_9PEZI</name>
<dbReference type="AlphaFoldDB" id="A0AAJ0DPH5"/>
<feature type="compositionally biased region" description="Polar residues" evidence="2">
    <location>
        <begin position="386"/>
        <end position="399"/>
    </location>
</feature>
<feature type="region of interest" description="Disordered" evidence="2">
    <location>
        <begin position="257"/>
        <end position="276"/>
    </location>
</feature>